<evidence type="ECO:0000313" key="2">
    <source>
        <dbReference type="EMBL" id="TBW34632.1"/>
    </source>
</evidence>
<protein>
    <recommendedName>
        <fullName evidence="4">Polysaccharide chain length determinant N-terminal domain-containing protein</fullName>
    </recommendedName>
</protein>
<keyword evidence="1" id="KW-0175">Coiled coil</keyword>
<sequence>MDTERDGGVTIDLGAMLRALRRAARPLAAAAGLAALAAVAALSPDATGHVAAARVKVALDTAASSPALIGATVAEEASRLASPELARRVVARPGLALDRVLAPVGLDPLGRLERLWRGAPVADDRAAARLASRLTVVAHAPSPILDVAWTGADAEIATAVVDAVVDEYVKDASARAARPTVDPTAAITETRRRLDDVESRRAVVVDGSADARRGVVDLAQRIESLRAERNRIAARLPVLQRLATSGAGLSVAVDLTGSPLLERLRDRRAAAKARVAELGAVYLGEHPVLRAANAEAADVERQIRSDAARLRAADAADLATADARLHAMEAHADAADVDPIVTGSIGGDADPGRLAREAADLRRRLGDLIDHAASIDVESVRARALGAAAPQAVAGPLDRVGWALRAAALVAFLGIFFVVLRAVVVGGVLRATPPAATPEVEADRFDRVAAELARVFEPAPTVAATPVEAAAPAVIAAEMPSVGAGADAAASFAAALAGTTEDGAAAAEESVLPFLRGASGPDEEPVAEPVHRVWARLAEQVPAPRRIVVVSADAAATAHRAALALLRAGAIAGETVCAVDLAAAEVAATPFGRGAGLADLLDGSASYGDVIVRDRVSRGHLIGAGSHRLAAAARRGADLARTLEALERVYDRLILDLGVADTTDAAAALIAGADVVILADGAALPPAELRRLAAALTAGGAPEVLAVTAVGVERRPAGRAA</sequence>
<dbReference type="InterPro" id="IPR050445">
    <property type="entry name" value="Bact_polysacc_biosynth/exp"/>
</dbReference>
<keyword evidence="3" id="KW-1185">Reference proteome</keyword>
<dbReference type="PANTHER" id="PTHR32309">
    <property type="entry name" value="TYROSINE-PROTEIN KINASE"/>
    <property type="match status" value="1"/>
</dbReference>
<feature type="coiled-coil region" evidence="1">
    <location>
        <begin position="261"/>
        <end position="309"/>
    </location>
</feature>
<accession>A0A4Q9VHK8</accession>
<dbReference type="EMBL" id="SJFN01000032">
    <property type="protein sequence ID" value="TBW34632.1"/>
    <property type="molecule type" value="Genomic_DNA"/>
</dbReference>
<gene>
    <name evidence="2" type="ORF">EYW49_17960</name>
</gene>
<dbReference type="PANTHER" id="PTHR32309:SF31">
    <property type="entry name" value="CAPSULAR EXOPOLYSACCHARIDE FAMILY"/>
    <property type="match status" value="1"/>
</dbReference>
<evidence type="ECO:0000256" key="1">
    <source>
        <dbReference type="SAM" id="Coils"/>
    </source>
</evidence>
<name>A0A4Q9VHK8_9HYPH</name>
<evidence type="ECO:0008006" key="4">
    <source>
        <dbReference type="Google" id="ProtNLM"/>
    </source>
</evidence>
<comment type="caution">
    <text evidence="2">The sequence shown here is derived from an EMBL/GenBank/DDBJ whole genome shotgun (WGS) entry which is preliminary data.</text>
</comment>
<dbReference type="InterPro" id="IPR027417">
    <property type="entry name" value="P-loop_NTPase"/>
</dbReference>
<dbReference type="RefSeq" id="WP_131311009.1">
    <property type="nucleotide sequence ID" value="NZ_SJFN01000032.1"/>
</dbReference>
<dbReference type="Gene3D" id="3.40.50.300">
    <property type="entry name" value="P-loop containing nucleotide triphosphate hydrolases"/>
    <property type="match status" value="1"/>
</dbReference>
<dbReference type="AlphaFoldDB" id="A0A4Q9VHK8"/>
<organism evidence="2 3">
    <name type="scientific">Siculibacillus lacustris</name>
    <dbReference type="NCBI Taxonomy" id="1549641"/>
    <lineage>
        <taxon>Bacteria</taxon>
        <taxon>Pseudomonadati</taxon>
        <taxon>Pseudomonadota</taxon>
        <taxon>Alphaproteobacteria</taxon>
        <taxon>Hyphomicrobiales</taxon>
        <taxon>Ancalomicrobiaceae</taxon>
        <taxon>Siculibacillus</taxon>
    </lineage>
</organism>
<reference evidence="2 3" key="1">
    <citation type="submission" date="2019-02" db="EMBL/GenBank/DDBJ databases">
        <title>Siculibacillus lacustris gen. nov., sp. nov., a new rosette-forming bacterium isolated from a freshwater crater lake (Lake St. Ana, Romania).</title>
        <authorList>
            <person name="Felfoldi T."/>
            <person name="Marton Z."/>
            <person name="Szabo A."/>
            <person name="Mentes A."/>
            <person name="Boka K."/>
            <person name="Marialigeti K."/>
            <person name="Mathe I."/>
            <person name="Koncz M."/>
            <person name="Schumann P."/>
            <person name="Toth E."/>
        </authorList>
    </citation>
    <scope>NUCLEOTIDE SEQUENCE [LARGE SCALE GENOMIC DNA]</scope>
    <source>
        <strain evidence="2 3">SA-279</strain>
    </source>
</reference>
<evidence type="ECO:0000313" key="3">
    <source>
        <dbReference type="Proteomes" id="UP000292781"/>
    </source>
</evidence>
<dbReference type="Proteomes" id="UP000292781">
    <property type="component" value="Unassembled WGS sequence"/>
</dbReference>
<proteinExistence type="predicted"/>